<feature type="domain" description="Nucleoside phosphorylase" evidence="1">
    <location>
        <begin position="5"/>
        <end position="231"/>
    </location>
</feature>
<evidence type="ECO:0000259" key="1">
    <source>
        <dbReference type="Pfam" id="PF01048"/>
    </source>
</evidence>
<dbReference type="InterPro" id="IPR044580">
    <property type="entry name" value="MTAN"/>
</dbReference>
<dbReference type="Proteomes" id="UP001354989">
    <property type="component" value="Chromosome"/>
</dbReference>
<name>A0ABM7VGD3_9BACT</name>
<dbReference type="Pfam" id="PF01048">
    <property type="entry name" value="PNP_UDP_1"/>
    <property type="match status" value="1"/>
</dbReference>
<keyword evidence="3" id="KW-1185">Reference proteome</keyword>
<dbReference type="SUPFAM" id="SSF53167">
    <property type="entry name" value="Purine and uridine phosphorylases"/>
    <property type="match status" value="1"/>
</dbReference>
<dbReference type="InterPro" id="IPR000845">
    <property type="entry name" value="Nucleoside_phosphorylase_d"/>
</dbReference>
<evidence type="ECO:0000313" key="2">
    <source>
        <dbReference type="EMBL" id="BDC99982.1"/>
    </source>
</evidence>
<organism evidence="2 3">
    <name type="scientific">Persicobacter psychrovividus</name>
    <dbReference type="NCBI Taxonomy" id="387638"/>
    <lineage>
        <taxon>Bacteria</taxon>
        <taxon>Pseudomonadati</taxon>
        <taxon>Bacteroidota</taxon>
        <taxon>Cytophagia</taxon>
        <taxon>Cytophagales</taxon>
        <taxon>Persicobacteraceae</taxon>
        <taxon>Persicobacter</taxon>
    </lineage>
</organism>
<dbReference type="PANTHER" id="PTHR46994">
    <property type="entry name" value="5'-METHYLTHIOADENOSINE/S-ADENOSYLHOMOCYSTEINE NUCLEOSIDASE 1"/>
    <property type="match status" value="1"/>
</dbReference>
<dbReference type="RefSeq" id="WP_338397123.1">
    <property type="nucleotide sequence ID" value="NZ_AP025292.1"/>
</dbReference>
<dbReference type="PANTHER" id="PTHR46994:SF1">
    <property type="entry name" value="5'-METHYLTHIOADENOSINE NUCLEOSIDASE"/>
    <property type="match status" value="1"/>
</dbReference>
<reference evidence="2 3" key="1">
    <citation type="submission" date="2021-12" db="EMBL/GenBank/DDBJ databases">
        <title>Genome sequencing of bacteria with rrn-lacking chromosome and rrn-plasmid.</title>
        <authorList>
            <person name="Anda M."/>
            <person name="Iwasaki W."/>
        </authorList>
    </citation>
    <scope>NUCLEOTIDE SEQUENCE [LARGE SCALE GENOMIC DNA]</scope>
    <source>
        <strain evidence="2 3">NBRC 101262</strain>
    </source>
</reference>
<sequence>MHFKRIVLVMAMHAEAKPIREQLKLQPVEKLHSKLPMDTYQGKVNDSEVFVVVNGIDPRFNIDSIGTTPAAVATLTAINQLQPDLIINAGTCGAFKSKGSEIAKVYWANNVMHHDRRISIPGMEEYGIGNYRCWTDDTLANKLKMDYATISTGNSLDMCDTDYAILEKQEVVVKEMEAGGIAYICELLDMPYLGIKSVTDLVDGGMLPADEFLINLKKSSEALKEKVLQVIDALSTEK</sequence>
<gene>
    <name evidence="2" type="ORF">PEPS_22630</name>
</gene>
<accession>A0ABM7VGD3</accession>
<dbReference type="InterPro" id="IPR035994">
    <property type="entry name" value="Nucleoside_phosphorylase_sf"/>
</dbReference>
<dbReference type="EMBL" id="AP025292">
    <property type="protein sequence ID" value="BDC99982.1"/>
    <property type="molecule type" value="Genomic_DNA"/>
</dbReference>
<protein>
    <recommendedName>
        <fullName evidence="1">Nucleoside phosphorylase domain-containing protein</fullName>
    </recommendedName>
</protein>
<dbReference type="Gene3D" id="3.40.50.1580">
    <property type="entry name" value="Nucleoside phosphorylase domain"/>
    <property type="match status" value="1"/>
</dbReference>
<evidence type="ECO:0000313" key="3">
    <source>
        <dbReference type="Proteomes" id="UP001354989"/>
    </source>
</evidence>
<proteinExistence type="predicted"/>
<dbReference type="CDD" id="cd09008">
    <property type="entry name" value="MTAN"/>
    <property type="match status" value="1"/>
</dbReference>